<evidence type="ECO:0000313" key="2">
    <source>
        <dbReference type="EMBL" id="SFN38439.1"/>
    </source>
</evidence>
<sequence length="258" mass="29799">MNKFIFTLLLSCISIFTFAQTTLITGKIVIDDGVFGQDVVNNVYVLNLNTNAKTFTNDNGMFSIKVSAGDELSFRHDFYKERNIKISDEMLAKGFVTIHLNIDVIELSEAKINTLNKDWKQNIKIEETSQTKMYNSLGLDPNMQYYKVNPNASSVLNGNGILDPSQWISSISGQKKKAKRQDQYFKKVDKIKDVENYFTTNYFIESLNIPENKVNDFVNYCYSNFEIEKLVKQNKYDKITEIFENEAPKYIKMITKVN</sequence>
<keyword evidence="3" id="KW-1185">Reference proteome</keyword>
<dbReference type="EMBL" id="FOUZ01000011">
    <property type="protein sequence ID" value="SFN38439.1"/>
    <property type="molecule type" value="Genomic_DNA"/>
</dbReference>
<keyword evidence="1" id="KW-0732">Signal</keyword>
<dbReference type="RefSeq" id="WP_092908809.1">
    <property type="nucleotide sequence ID" value="NZ_FOUZ01000011.1"/>
</dbReference>
<dbReference type="OrthoDB" id="1436952at2"/>
<dbReference type="InterPro" id="IPR008969">
    <property type="entry name" value="CarboxyPept-like_regulatory"/>
</dbReference>
<dbReference type="SUPFAM" id="SSF49464">
    <property type="entry name" value="Carboxypeptidase regulatory domain-like"/>
    <property type="match status" value="1"/>
</dbReference>
<dbReference type="Proteomes" id="UP000199149">
    <property type="component" value="Unassembled WGS sequence"/>
</dbReference>
<proteinExistence type="predicted"/>
<dbReference type="STRING" id="684065.SAMN05421738_11188"/>
<evidence type="ECO:0008006" key="4">
    <source>
        <dbReference type="Google" id="ProtNLM"/>
    </source>
</evidence>
<dbReference type="AlphaFoldDB" id="A0A1I4YLJ5"/>
<accession>A0A1I4YLJ5</accession>
<evidence type="ECO:0000313" key="3">
    <source>
        <dbReference type="Proteomes" id="UP000199149"/>
    </source>
</evidence>
<organism evidence="2 3">
    <name type="scientific">Algoriella xinjiangensis</name>
    <dbReference type="NCBI Taxonomy" id="684065"/>
    <lineage>
        <taxon>Bacteria</taxon>
        <taxon>Pseudomonadati</taxon>
        <taxon>Bacteroidota</taxon>
        <taxon>Flavobacteriia</taxon>
        <taxon>Flavobacteriales</taxon>
        <taxon>Weeksellaceae</taxon>
        <taxon>Algoriella</taxon>
    </lineage>
</organism>
<protein>
    <recommendedName>
        <fullName evidence="4">CarboxypepD_reg-like domain-containing protein</fullName>
    </recommendedName>
</protein>
<reference evidence="3" key="1">
    <citation type="submission" date="2016-10" db="EMBL/GenBank/DDBJ databases">
        <authorList>
            <person name="Varghese N."/>
            <person name="Submissions S."/>
        </authorList>
    </citation>
    <scope>NUCLEOTIDE SEQUENCE [LARGE SCALE GENOMIC DNA]</scope>
    <source>
        <strain evidence="3">XJ109</strain>
    </source>
</reference>
<gene>
    <name evidence="2" type="ORF">SAMN05421738_11188</name>
</gene>
<evidence type="ECO:0000256" key="1">
    <source>
        <dbReference type="SAM" id="SignalP"/>
    </source>
</evidence>
<feature type="chain" id="PRO_5011453469" description="CarboxypepD_reg-like domain-containing protein" evidence="1">
    <location>
        <begin position="20"/>
        <end position="258"/>
    </location>
</feature>
<feature type="signal peptide" evidence="1">
    <location>
        <begin position="1"/>
        <end position="19"/>
    </location>
</feature>
<name>A0A1I4YLJ5_9FLAO</name>